<evidence type="ECO:0000256" key="1">
    <source>
        <dbReference type="ARBA" id="ARBA00004496"/>
    </source>
</evidence>
<dbReference type="GO" id="GO:0005737">
    <property type="term" value="C:cytoplasm"/>
    <property type="evidence" value="ECO:0007669"/>
    <property type="project" value="UniProtKB-SubCell"/>
</dbReference>
<evidence type="ECO:0000256" key="2">
    <source>
        <dbReference type="ARBA" id="ARBA00022490"/>
    </source>
</evidence>
<dbReference type="PROSITE" id="PS50005">
    <property type="entry name" value="TPR"/>
    <property type="match status" value="1"/>
</dbReference>
<evidence type="ECO:0000313" key="8">
    <source>
        <dbReference type="Proteomes" id="UP000317778"/>
    </source>
</evidence>
<comment type="caution">
    <text evidence="7">The sequence shown here is derived from an EMBL/GenBank/DDBJ whole genome shotgun (WGS) entry which is preliminary data.</text>
</comment>
<dbReference type="SUPFAM" id="SSF48452">
    <property type="entry name" value="TPR-like"/>
    <property type="match status" value="2"/>
</dbReference>
<keyword evidence="3" id="KW-0677">Repeat</keyword>
<comment type="similarity">
    <text evidence="5">Belongs to the Rap family.</text>
</comment>
<dbReference type="Gene3D" id="1.25.40.10">
    <property type="entry name" value="Tetratricopeptide repeat domain"/>
    <property type="match status" value="1"/>
</dbReference>
<protein>
    <submittedName>
        <fullName evidence="7">Uncharacterized protein</fullName>
    </submittedName>
</protein>
<dbReference type="SMART" id="SM00028">
    <property type="entry name" value="TPR"/>
    <property type="match status" value="6"/>
</dbReference>
<evidence type="ECO:0000256" key="5">
    <source>
        <dbReference type="ARBA" id="ARBA00038253"/>
    </source>
</evidence>
<dbReference type="Pfam" id="PF13424">
    <property type="entry name" value="TPR_12"/>
    <property type="match status" value="1"/>
</dbReference>
<comment type="subcellular location">
    <subcellularLocation>
        <location evidence="1">Cytoplasm</location>
    </subcellularLocation>
</comment>
<sequence>MPVEDLEAGKFLEQARVALKKGEVDAALKLAIQGLECYPEEKEGAELNRIAAEACRRKGQLGRALSYAEIGLEHAHRSGDHRLSYNSAVTMGSIFFRMNNYEAADMAWSEALTLAGVYGDTRLEGVVLLNMAMLDQRRCNHIRALDTLKKVRARFEKVNERRLLAVCYSRMAFSFMREDSIQEALASVEKLDELAEQKGDRVLKASAHFRRGSIYLKQDEFPNALPELQKASELYREVGDVTNLAMVLCDLATVYRHLGEFDKVELLLKEATGLAEEVPSPALTHVITLTRAETAAWKGDKETTAQGYRKAFDLAAEINSADCFQSLHESLRSAISEVGLDFPGLRHLLTRAHESYLRLGLKREAEETQRWLSEIPLSD</sequence>
<organism evidence="7 8">
    <name type="scientific">candidate division TA06 bacterium B3_TA06</name>
    <dbReference type="NCBI Taxonomy" id="2012487"/>
    <lineage>
        <taxon>Bacteria</taxon>
        <taxon>Bacteria division TA06</taxon>
    </lineage>
</organism>
<proteinExistence type="inferred from homology"/>
<keyword evidence="2" id="KW-0963">Cytoplasm</keyword>
<dbReference type="PANTHER" id="PTHR46630:SF1">
    <property type="entry name" value="TETRATRICOPEPTIDE REPEAT PROTEIN 29"/>
    <property type="match status" value="1"/>
</dbReference>
<dbReference type="Proteomes" id="UP000317778">
    <property type="component" value="Unassembled WGS sequence"/>
</dbReference>
<dbReference type="PANTHER" id="PTHR46630">
    <property type="entry name" value="TETRATRICOPEPTIDE REPEAT PROTEIN 29"/>
    <property type="match status" value="1"/>
</dbReference>
<evidence type="ECO:0000313" key="7">
    <source>
        <dbReference type="EMBL" id="TKJ40912.1"/>
    </source>
</evidence>
<dbReference type="AlphaFoldDB" id="A0A532V1B7"/>
<evidence type="ECO:0000256" key="3">
    <source>
        <dbReference type="ARBA" id="ARBA00022737"/>
    </source>
</evidence>
<dbReference type="InterPro" id="IPR011990">
    <property type="entry name" value="TPR-like_helical_dom_sf"/>
</dbReference>
<dbReference type="EMBL" id="NJBO01000016">
    <property type="protein sequence ID" value="TKJ40912.1"/>
    <property type="molecule type" value="Genomic_DNA"/>
</dbReference>
<feature type="repeat" description="TPR" evidence="6">
    <location>
        <begin position="205"/>
        <end position="238"/>
    </location>
</feature>
<dbReference type="InterPro" id="IPR051476">
    <property type="entry name" value="Bac_ResReg_Asp_Phosphatase"/>
</dbReference>
<gene>
    <name evidence="7" type="ORF">CEE36_09215</name>
</gene>
<evidence type="ECO:0000256" key="6">
    <source>
        <dbReference type="PROSITE-ProRule" id="PRU00339"/>
    </source>
</evidence>
<accession>A0A532V1B7</accession>
<reference evidence="7 8" key="1">
    <citation type="submission" date="2017-06" db="EMBL/GenBank/DDBJ databases">
        <title>Novel microbial phyla capable of carbon fixation and sulfur reduction in deep-sea sediments.</title>
        <authorList>
            <person name="Huang J."/>
            <person name="Baker B."/>
            <person name="Wang Y."/>
        </authorList>
    </citation>
    <scope>NUCLEOTIDE SEQUENCE [LARGE SCALE GENOMIC DNA]</scope>
    <source>
        <strain evidence="7">B3_TA06</strain>
    </source>
</reference>
<dbReference type="InterPro" id="IPR019734">
    <property type="entry name" value="TPR_rpt"/>
</dbReference>
<evidence type="ECO:0000256" key="4">
    <source>
        <dbReference type="ARBA" id="ARBA00022803"/>
    </source>
</evidence>
<keyword evidence="4 6" id="KW-0802">TPR repeat</keyword>
<name>A0A532V1B7_UNCT6</name>